<accession>A0AAN8NJ23</accession>
<dbReference type="EMBL" id="JAWJWE010000043">
    <property type="protein sequence ID" value="KAK6617874.1"/>
    <property type="molecule type" value="Genomic_DNA"/>
</dbReference>
<reference evidence="2 3" key="1">
    <citation type="submission" date="2023-10" db="EMBL/GenBank/DDBJ databases">
        <title>Genomes of two closely related lineages of the louse Polyplax serrata with different host specificities.</title>
        <authorList>
            <person name="Martinu J."/>
            <person name="Tarabai H."/>
            <person name="Stefka J."/>
            <person name="Hypsa V."/>
        </authorList>
    </citation>
    <scope>NUCLEOTIDE SEQUENCE [LARGE SCALE GENOMIC DNA]</scope>
    <source>
        <strain evidence="2">HR10_N</strain>
    </source>
</reference>
<evidence type="ECO:0000313" key="3">
    <source>
        <dbReference type="Proteomes" id="UP001372834"/>
    </source>
</evidence>
<comment type="caution">
    <text evidence="2">The sequence shown here is derived from an EMBL/GenBank/DDBJ whole genome shotgun (WGS) entry which is preliminary data.</text>
</comment>
<feature type="compositionally biased region" description="Polar residues" evidence="1">
    <location>
        <begin position="1"/>
        <end position="12"/>
    </location>
</feature>
<evidence type="ECO:0000313" key="2">
    <source>
        <dbReference type="EMBL" id="KAK6617874.1"/>
    </source>
</evidence>
<organism evidence="2 3">
    <name type="scientific">Polyplax serrata</name>
    <name type="common">Common mouse louse</name>
    <dbReference type="NCBI Taxonomy" id="468196"/>
    <lineage>
        <taxon>Eukaryota</taxon>
        <taxon>Metazoa</taxon>
        <taxon>Ecdysozoa</taxon>
        <taxon>Arthropoda</taxon>
        <taxon>Hexapoda</taxon>
        <taxon>Insecta</taxon>
        <taxon>Pterygota</taxon>
        <taxon>Neoptera</taxon>
        <taxon>Paraneoptera</taxon>
        <taxon>Psocodea</taxon>
        <taxon>Troctomorpha</taxon>
        <taxon>Phthiraptera</taxon>
        <taxon>Anoplura</taxon>
        <taxon>Polyplacidae</taxon>
        <taxon>Polyplax</taxon>
    </lineage>
</organism>
<sequence>MGSGQSIKQELPSQHFEPMFASQKQIRASTRSKTPMPADPNELERRFTKVLFSSHKMQSQGVRRIGIKESN</sequence>
<feature type="region of interest" description="Disordered" evidence="1">
    <location>
        <begin position="1"/>
        <end position="42"/>
    </location>
</feature>
<dbReference type="AlphaFoldDB" id="A0AAN8NJ23"/>
<gene>
    <name evidence="2" type="ORF">RUM43_014103</name>
</gene>
<evidence type="ECO:0000256" key="1">
    <source>
        <dbReference type="SAM" id="MobiDB-lite"/>
    </source>
</evidence>
<proteinExistence type="predicted"/>
<protein>
    <submittedName>
        <fullName evidence="2">Uncharacterized protein</fullName>
    </submittedName>
</protein>
<dbReference type="Proteomes" id="UP001372834">
    <property type="component" value="Unassembled WGS sequence"/>
</dbReference>
<feature type="compositionally biased region" description="Polar residues" evidence="1">
    <location>
        <begin position="22"/>
        <end position="33"/>
    </location>
</feature>
<name>A0AAN8NJ23_POLSC</name>